<dbReference type="GO" id="GO:0019150">
    <property type="term" value="F:D-ribulokinase activity"/>
    <property type="evidence" value="ECO:0007669"/>
    <property type="project" value="TreeGrafter"/>
</dbReference>
<gene>
    <name evidence="5" type="primary">xylB</name>
    <name evidence="5" type="ordered locus">P9211_03441</name>
</gene>
<protein>
    <submittedName>
        <fullName evidence="5">Carbohydrate kinase, FGGY family</fullName>
        <ecNumber evidence="5">2.7.1.17</ecNumber>
        <ecNumber evidence="5">2.7.1.51</ecNumber>
    </submittedName>
</protein>
<dbReference type="GO" id="GO:0005997">
    <property type="term" value="P:xylulose metabolic process"/>
    <property type="evidence" value="ECO:0007669"/>
    <property type="project" value="TreeGrafter"/>
</dbReference>
<evidence type="ECO:0000256" key="3">
    <source>
        <dbReference type="ARBA" id="ARBA00022777"/>
    </source>
</evidence>
<evidence type="ECO:0000256" key="2">
    <source>
        <dbReference type="ARBA" id="ARBA00022679"/>
    </source>
</evidence>
<dbReference type="Proteomes" id="UP000000788">
    <property type="component" value="Chromosome"/>
</dbReference>
<feature type="domain" description="Carbohydrate kinase FGGY C-terminal" evidence="4">
    <location>
        <begin position="250"/>
        <end position="407"/>
    </location>
</feature>
<name>A9BDW5_PROM4</name>
<dbReference type="eggNOG" id="COG1070">
    <property type="taxonomic scope" value="Bacteria"/>
</dbReference>
<dbReference type="HOGENOM" id="CLU_009281_0_0_3"/>
<keyword evidence="2 5" id="KW-0808">Transferase</keyword>
<dbReference type="PANTHER" id="PTHR10196">
    <property type="entry name" value="SUGAR KINASE"/>
    <property type="match status" value="1"/>
</dbReference>
<dbReference type="CDD" id="cd07783">
    <property type="entry name" value="ASKHA_NBD_FGGY_SePSK_AtXK1-like"/>
    <property type="match status" value="1"/>
</dbReference>
<dbReference type="GO" id="GO:0005829">
    <property type="term" value="C:cytosol"/>
    <property type="evidence" value="ECO:0007669"/>
    <property type="project" value="TreeGrafter"/>
</dbReference>
<evidence type="ECO:0000313" key="6">
    <source>
        <dbReference type="Proteomes" id="UP000000788"/>
    </source>
</evidence>
<organism evidence="5 6">
    <name type="scientific">Prochlorococcus marinus (strain MIT 9211)</name>
    <dbReference type="NCBI Taxonomy" id="93059"/>
    <lineage>
        <taxon>Bacteria</taxon>
        <taxon>Bacillati</taxon>
        <taxon>Cyanobacteriota</taxon>
        <taxon>Cyanophyceae</taxon>
        <taxon>Synechococcales</taxon>
        <taxon>Prochlorococcaceae</taxon>
        <taxon>Prochlorococcus</taxon>
    </lineage>
</organism>
<dbReference type="Gene3D" id="3.30.420.40">
    <property type="match status" value="2"/>
</dbReference>
<evidence type="ECO:0000259" key="4">
    <source>
        <dbReference type="Pfam" id="PF02782"/>
    </source>
</evidence>
<dbReference type="GO" id="GO:0004856">
    <property type="term" value="F:D-xylulokinase activity"/>
    <property type="evidence" value="ECO:0007669"/>
    <property type="project" value="UniProtKB-EC"/>
</dbReference>
<reference evidence="5 6" key="1">
    <citation type="journal article" date="2007" name="PLoS Genet.">
        <title>Patterns and implications of gene gain and loss in the evolution of Prochlorococcus.</title>
        <authorList>
            <person name="Kettler G.C."/>
            <person name="Martiny A.C."/>
            <person name="Huang K."/>
            <person name="Zucker J."/>
            <person name="Coleman M.L."/>
            <person name="Rodrigue S."/>
            <person name="Chen F."/>
            <person name="Lapidus A."/>
            <person name="Ferriera S."/>
            <person name="Johnson J."/>
            <person name="Steglich C."/>
            <person name="Church G.M."/>
            <person name="Richardson P."/>
            <person name="Chisholm S.W."/>
        </authorList>
    </citation>
    <scope>NUCLEOTIDE SEQUENCE [LARGE SCALE GENOMIC DNA]</scope>
    <source>
        <strain evidence="6">MIT 9211</strain>
    </source>
</reference>
<keyword evidence="3 5" id="KW-0418">Kinase</keyword>
<evidence type="ECO:0000256" key="1">
    <source>
        <dbReference type="ARBA" id="ARBA00009156"/>
    </source>
</evidence>
<keyword evidence="6" id="KW-1185">Reference proteome</keyword>
<dbReference type="STRING" id="93059.P9211_03441"/>
<dbReference type="EC" id="2.7.1.51" evidence="5"/>
<dbReference type="EC" id="2.7.1.17" evidence="5"/>
<proteinExistence type="inferred from homology"/>
<dbReference type="KEGG" id="pmj:P9211_03441"/>
<dbReference type="SUPFAM" id="SSF53067">
    <property type="entry name" value="Actin-like ATPase domain"/>
    <property type="match status" value="2"/>
</dbReference>
<dbReference type="PANTHER" id="PTHR10196:SF80">
    <property type="entry name" value="D-RIBULOSE KINASE"/>
    <property type="match status" value="1"/>
</dbReference>
<dbReference type="InterPro" id="IPR018485">
    <property type="entry name" value="FGGY_C"/>
</dbReference>
<dbReference type="AlphaFoldDB" id="A9BDW5"/>
<dbReference type="RefSeq" id="WP_012194899.1">
    <property type="nucleotide sequence ID" value="NC_009976.1"/>
</dbReference>
<sequence length="414" mass="45620">MGSLPLALGIDLGTSGVRIAIVNRNKDLIYTSSVNYENNLEDYHDWINSCEKLIREIPKSFKSNLVACSVDGTSGTIIACDFQGDPISKAVPYHSNCIDETKGILKLSTIKNSSLERYSSIRKALYLTNKYGCDILLRHQADWITGWLLNNWDLGEEGNNIKLGWNLLSKTWLKDVQNLEWRNCLPKIISSGNLFGTVSSSISKRLDLPRNLKVFAGTTDSNAAVLAVNPSSTDGVTVLGSTLVIKRFVNGPIRSHGITNHLVGGQWLSGGASNTGAAVLRRFFSDEDLIELSRQINPEIDSGLKLMPLMIKGERFPVNDPDLEPILGPRPTSDSLYLHGLLESIARIEAQGWNKFEKLGIKAPQRIITIGGGARNPQWRRIRERIIGIPILSSKKQPAEGVALLAMQSIHKSL</sequence>
<comment type="similarity">
    <text evidence="1">Belongs to the FGGY kinase family.</text>
</comment>
<dbReference type="GO" id="GO:0008737">
    <property type="term" value="F:L-fuculokinase activity"/>
    <property type="evidence" value="ECO:0007669"/>
    <property type="project" value="UniProtKB-EC"/>
</dbReference>
<dbReference type="InterPro" id="IPR043129">
    <property type="entry name" value="ATPase_NBD"/>
</dbReference>
<evidence type="ECO:0000313" key="5">
    <source>
        <dbReference type="EMBL" id="ABX08275.1"/>
    </source>
</evidence>
<dbReference type="EMBL" id="CP000878">
    <property type="protein sequence ID" value="ABX08275.1"/>
    <property type="molecule type" value="Genomic_DNA"/>
</dbReference>
<dbReference type="OrthoDB" id="9805576at2"/>
<dbReference type="Pfam" id="PF02782">
    <property type="entry name" value="FGGY_C"/>
    <property type="match status" value="1"/>
</dbReference>
<accession>A9BDW5</accession>